<sequence>MPARNLDHLERYLLRGEKIVVAVHRHWGVVAEPVALAILGLIAAVWLSATLDPSAGQLADLVWWLAFALVGRALFYLWEWHREWFIATDRRLLLIYGFIVRKVDMMPLGKVTDMTYHRTVLGRLLGYGTFVLESAGQDQALSNLAYMPRPDATYKAIIAQIFHRDGDEPVDGPDEDYEDEVYEEEDPTRRSRFAQHLQRFSGRRGGRDERQVGPIREVRDPRHTASFYGDGEVSRARGEVRRHPHGRGGEPDDYEDDDTAGLDLRELRQHSRGHTIYRSTDGDGTEDPGHNSSYDDPTRSWRWR</sequence>
<keyword evidence="5" id="KW-1185">Reference proteome</keyword>
<dbReference type="Pfam" id="PF03703">
    <property type="entry name" value="bPH_2"/>
    <property type="match status" value="1"/>
</dbReference>
<evidence type="ECO:0000259" key="3">
    <source>
        <dbReference type="Pfam" id="PF03703"/>
    </source>
</evidence>
<dbReference type="eggNOG" id="COG3428">
    <property type="taxonomic scope" value="Bacteria"/>
</dbReference>
<feature type="compositionally biased region" description="Basic and acidic residues" evidence="1">
    <location>
        <begin position="205"/>
        <end position="223"/>
    </location>
</feature>
<reference evidence="4 5" key="1">
    <citation type="submission" date="2012-08" db="EMBL/GenBank/DDBJ databases">
        <title>Whole genome shotgun sequence of Kineosphaera limosa NBRC 100340.</title>
        <authorList>
            <person name="Yoshida I."/>
            <person name="Isaki S."/>
            <person name="Hosoyama A."/>
            <person name="Tsuchikane K."/>
            <person name="Katsumata H."/>
            <person name="Ando Y."/>
            <person name="Ohji S."/>
            <person name="Hamada M."/>
            <person name="Tamura T."/>
            <person name="Yamazoe A."/>
            <person name="Yamazaki S."/>
            <person name="Fujita N."/>
        </authorList>
    </citation>
    <scope>NUCLEOTIDE SEQUENCE [LARGE SCALE GENOMIC DNA]</scope>
    <source>
        <strain evidence="4 5">NBRC 100340</strain>
    </source>
</reference>
<keyword evidence="2" id="KW-0472">Membrane</keyword>
<keyword evidence="2" id="KW-0812">Transmembrane</keyword>
<dbReference type="RefSeq" id="WP_006594689.1">
    <property type="nucleotide sequence ID" value="NZ_BAHD01000107.1"/>
</dbReference>
<feature type="compositionally biased region" description="Basic and acidic residues" evidence="1">
    <location>
        <begin position="232"/>
        <end position="241"/>
    </location>
</feature>
<gene>
    <name evidence="4" type="ORF">KILIM_107_00020</name>
</gene>
<evidence type="ECO:0000256" key="1">
    <source>
        <dbReference type="SAM" id="MobiDB-lite"/>
    </source>
</evidence>
<dbReference type="PANTHER" id="PTHR37938:SF1">
    <property type="entry name" value="BLL0215 PROTEIN"/>
    <property type="match status" value="1"/>
</dbReference>
<feature type="transmembrane region" description="Helical" evidence="2">
    <location>
        <begin position="27"/>
        <end position="49"/>
    </location>
</feature>
<evidence type="ECO:0000313" key="4">
    <source>
        <dbReference type="EMBL" id="GAB98157.1"/>
    </source>
</evidence>
<dbReference type="InterPro" id="IPR005182">
    <property type="entry name" value="YdbS-like_PH"/>
</dbReference>
<accession>K6X1A7</accession>
<dbReference type="STRING" id="1184609.KILIM_107_00020"/>
<feature type="compositionally biased region" description="Acidic residues" evidence="1">
    <location>
        <begin position="168"/>
        <end position="186"/>
    </location>
</feature>
<proteinExistence type="predicted"/>
<feature type="compositionally biased region" description="Acidic residues" evidence="1">
    <location>
        <begin position="251"/>
        <end position="260"/>
    </location>
</feature>
<dbReference type="EMBL" id="BAHD01000107">
    <property type="protein sequence ID" value="GAB98157.1"/>
    <property type="molecule type" value="Genomic_DNA"/>
</dbReference>
<dbReference type="Proteomes" id="UP000008366">
    <property type="component" value="Unassembled WGS sequence"/>
</dbReference>
<dbReference type="AlphaFoldDB" id="K6X1A7"/>
<organism evidence="4 5">
    <name type="scientific">Kineosphaera limosa NBRC 100340</name>
    <dbReference type="NCBI Taxonomy" id="1184609"/>
    <lineage>
        <taxon>Bacteria</taxon>
        <taxon>Bacillati</taxon>
        <taxon>Actinomycetota</taxon>
        <taxon>Actinomycetes</taxon>
        <taxon>Micrococcales</taxon>
        <taxon>Dermatophilaceae</taxon>
        <taxon>Kineosphaera</taxon>
    </lineage>
</organism>
<protein>
    <recommendedName>
        <fullName evidence="3">YdbS-like PH domain-containing protein</fullName>
    </recommendedName>
</protein>
<evidence type="ECO:0000313" key="5">
    <source>
        <dbReference type="Proteomes" id="UP000008366"/>
    </source>
</evidence>
<dbReference type="PANTHER" id="PTHR37938">
    <property type="entry name" value="BLL0215 PROTEIN"/>
    <property type="match status" value="1"/>
</dbReference>
<keyword evidence="2" id="KW-1133">Transmembrane helix</keyword>
<evidence type="ECO:0000256" key="2">
    <source>
        <dbReference type="SAM" id="Phobius"/>
    </source>
</evidence>
<comment type="caution">
    <text evidence="4">The sequence shown here is derived from an EMBL/GenBank/DDBJ whole genome shotgun (WGS) entry which is preliminary data.</text>
</comment>
<name>K6X1A7_9MICO</name>
<feature type="transmembrane region" description="Helical" evidence="2">
    <location>
        <begin position="61"/>
        <end position="78"/>
    </location>
</feature>
<feature type="region of interest" description="Disordered" evidence="1">
    <location>
        <begin position="165"/>
        <end position="304"/>
    </location>
</feature>
<feature type="domain" description="YdbS-like PH" evidence="3">
    <location>
        <begin position="80"/>
        <end position="152"/>
    </location>
</feature>